<dbReference type="KEGG" id="oac:Oscil6304_2878"/>
<feature type="domain" description="Mechanosensitive ion channel MscS" evidence="8">
    <location>
        <begin position="418"/>
        <end position="483"/>
    </location>
</feature>
<dbReference type="eggNOG" id="COG0668">
    <property type="taxonomic scope" value="Bacteria"/>
</dbReference>
<dbReference type="InterPro" id="IPR049142">
    <property type="entry name" value="MS_channel_1st"/>
</dbReference>
<dbReference type="GO" id="GO:0005886">
    <property type="term" value="C:plasma membrane"/>
    <property type="evidence" value="ECO:0007669"/>
    <property type="project" value="UniProtKB-SubCell"/>
</dbReference>
<evidence type="ECO:0000256" key="3">
    <source>
        <dbReference type="ARBA" id="ARBA00022475"/>
    </source>
</evidence>
<evidence type="ECO:0000256" key="5">
    <source>
        <dbReference type="ARBA" id="ARBA00022989"/>
    </source>
</evidence>
<proteinExistence type="inferred from homology"/>
<feature type="transmembrane region" description="Helical" evidence="7">
    <location>
        <begin position="30"/>
        <end position="53"/>
    </location>
</feature>
<dbReference type="GO" id="GO:0008381">
    <property type="term" value="F:mechanosensitive monoatomic ion channel activity"/>
    <property type="evidence" value="ECO:0007669"/>
    <property type="project" value="InterPro"/>
</dbReference>
<feature type="domain" description="Mechanosensitive ion channel MscS C-terminal" evidence="9">
    <location>
        <begin position="489"/>
        <end position="575"/>
    </location>
</feature>
<dbReference type="SUPFAM" id="SSF82861">
    <property type="entry name" value="Mechanosensitive channel protein MscS (YggB), transmembrane region"/>
    <property type="match status" value="1"/>
</dbReference>
<dbReference type="InterPro" id="IPR049278">
    <property type="entry name" value="MS_channel_C"/>
</dbReference>
<evidence type="ECO:0000259" key="9">
    <source>
        <dbReference type="Pfam" id="PF21082"/>
    </source>
</evidence>
<feature type="transmembrane region" description="Helical" evidence="7">
    <location>
        <begin position="372"/>
        <end position="392"/>
    </location>
</feature>
<dbReference type="InParanoid" id="K9TIU9"/>
<keyword evidence="12" id="KW-1185">Reference proteome</keyword>
<feature type="transmembrane region" description="Helical" evidence="7">
    <location>
        <begin position="398"/>
        <end position="420"/>
    </location>
</feature>
<dbReference type="SUPFAM" id="SSF82689">
    <property type="entry name" value="Mechanosensitive channel protein MscS (YggB), C-terminal domain"/>
    <property type="match status" value="1"/>
</dbReference>
<evidence type="ECO:0000256" key="1">
    <source>
        <dbReference type="ARBA" id="ARBA00004651"/>
    </source>
</evidence>
<accession>K9TIU9</accession>
<dbReference type="PANTHER" id="PTHR30460:SF0">
    <property type="entry name" value="MODERATE CONDUCTANCE MECHANOSENSITIVE CHANNEL YBIO"/>
    <property type="match status" value="1"/>
</dbReference>
<dbReference type="InterPro" id="IPR011066">
    <property type="entry name" value="MscS_channel_C_sf"/>
</dbReference>
<feature type="transmembrane region" description="Helical" evidence="7">
    <location>
        <begin position="323"/>
        <end position="342"/>
    </location>
</feature>
<name>K9TIU9_9CYAN</name>
<keyword evidence="5 7" id="KW-1133">Transmembrane helix</keyword>
<evidence type="ECO:0000256" key="6">
    <source>
        <dbReference type="ARBA" id="ARBA00023136"/>
    </source>
</evidence>
<comment type="similarity">
    <text evidence="2">Belongs to the MscS (TC 1.A.23) family.</text>
</comment>
<dbReference type="OrthoDB" id="9809206at2"/>
<dbReference type="Gene3D" id="2.30.30.60">
    <property type="match status" value="1"/>
</dbReference>
<feature type="transmembrane region" description="Helical" evidence="7">
    <location>
        <begin position="288"/>
        <end position="308"/>
    </location>
</feature>
<dbReference type="Pfam" id="PF00924">
    <property type="entry name" value="MS_channel_2nd"/>
    <property type="match status" value="1"/>
</dbReference>
<dbReference type="PANTHER" id="PTHR30460">
    <property type="entry name" value="MODERATE CONDUCTANCE MECHANOSENSITIVE CHANNEL YBIO"/>
    <property type="match status" value="1"/>
</dbReference>
<keyword evidence="3" id="KW-1003">Cell membrane</keyword>
<dbReference type="EMBL" id="CP003607">
    <property type="protein sequence ID" value="AFY82480.1"/>
    <property type="molecule type" value="Genomic_DNA"/>
</dbReference>
<feature type="domain" description="Mechanosensitive ion channel transmembrane helices 2/3" evidence="10">
    <location>
        <begin position="377"/>
        <end position="417"/>
    </location>
</feature>
<keyword evidence="4 7" id="KW-0812">Transmembrane</keyword>
<evidence type="ECO:0000259" key="8">
    <source>
        <dbReference type="Pfam" id="PF00924"/>
    </source>
</evidence>
<dbReference type="Pfam" id="PF21082">
    <property type="entry name" value="MS_channel_3rd"/>
    <property type="match status" value="1"/>
</dbReference>
<dbReference type="InterPro" id="IPR023408">
    <property type="entry name" value="MscS_beta-dom_sf"/>
</dbReference>
<organism evidence="11 12">
    <name type="scientific">Oscillatoria acuminata PCC 6304</name>
    <dbReference type="NCBI Taxonomy" id="56110"/>
    <lineage>
        <taxon>Bacteria</taxon>
        <taxon>Bacillati</taxon>
        <taxon>Cyanobacteriota</taxon>
        <taxon>Cyanophyceae</taxon>
        <taxon>Oscillatoriophycideae</taxon>
        <taxon>Oscillatoriales</taxon>
        <taxon>Oscillatoriaceae</taxon>
        <taxon>Oscillatoria</taxon>
    </lineage>
</organism>
<dbReference type="AlphaFoldDB" id="K9TIU9"/>
<evidence type="ECO:0000256" key="2">
    <source>
        <dbReference type="ARBA" id="ARBA00008017"/>
    </source>
</evidence>
<dbReference type="Gene3D" id="3.30.70.100">
    <property type="match status" value="1"/>
</dbReference>
<dbReference type="Pfam" id="PF21088">
    <property type="entry name" value="MS_channel_1st"/>
    <property type="match status" value="1"/>
</dbReference>
<evidence type="ECO:0000256" key="4">
    <source>
        <dbReference type="ARBA" id="ARBA00022692"/>
    </source>
</evidence>
<evidence type="ECO:0000259" key="10">
    <source>
        <dbReference type="Pfam" id="PF21088"/>
    </source>
</evidence>
<dbReference type="PATRIC" id="fig|56110.3.peg.3430"/>
<evidence type="ECO:0000313" key="12">
    <source>
        <dbReference type="Proteomes" id="UP000010367"/>
    </source>
</evidence>
<evidence type="ECO:0000313" key="11">
    <source>
        <dbReference type="EMBL" id="AFY82480.1"/>
    </source>
</evidence>
<gene>
    <name evidence="11" type="ORF">Oscil6304_2878</name>
</gene>
<keyword evidence="6 7" id="KW-0472">Membrane</keyword>
<dbReference type="InterPro" id="IPR011014">
    <property type="entry name" value="MscS_channel_TM-2"/>
</dbReference>
<dbReference type="HOGENOM" id="CLU_027053_1_0_3"/>
<reference evidence="11 12" key="1">
    <citation type="submission" date="2012-06" db="EMBL/GenBank/DDBJ databases">
        <title>Finished chromosome of genome of Oscillatoria acuminata PCC 6304.</title>
        <authorList>
            <consortium name="US DOE Joint Genome Institute"/>
            <person name="Gugger M."/>
            <person name="Coursin T."/>
            <person name="Rippka R."/>
            <person name="Tandeau De Marsac N."/>
            <person name="Huntemann M."/>
            <person name="Wei C.-L."/>
            <person name="Han J."/>
            <person name="Detter J.C."/>
            <person name="Han C."/>
            <person name="Tapia R."/>
            <person name="Davenport K."/>
            <person name="Daligault H."/>
            <person name="Erkkila T."/>
            <person name="Gu W."/>
            <person name="Munk A.C.C."/>
            <person name="Teshima H."/>
            <person name="Xu Y."/>
            <person name="Chain P."/>
            <person name="Chen A."/>
            <person name="Krypides N."/>
            <person name="Mavromatis K."/>
            <person name="Markowitz V."/>
            <person name="Szeto E."/>
            <person name="Ivanova N."/>
            <person name="Mikhailova N."/>
            <person name="Ovchinnikova G."/>
            <person name="Pagani I."/>
            <person name="Pati A."/>
            <person name="Goodwin L."/>
            <person name="Peters L."/>
            <person name="Pitluck S."/>
            <person name="Woyke T."/>
            <person name="Kerfeld C."/>
        </authorList>
    </citation>
    <scope>NUCLEOTIDE SEQUENCE [LARGE SCALE GENOMIC DNA]</scope>
    <source>
        <strain evidence="11 12">PCC 6304</strain>
    </source>
</reference>
<dbReference type="STRING" id="56110.Oscil6304_2878"/>
<dbReference type="SUPFAM" id="SSF50182">
    <property type="entry name" value="Sm-like ribonucleoproteins"/>
    <property type="match status" value="1"/>
</dbReference>
<evidence type="ECO:0000256" key="7">
    <source>
        <dbReference type="SAM" id="Phobius"/>
    </source>
</evidence>
<feature type="transmembrane region" description="Helical" evidence="7">
    <location>
        <begin position="210"/>
        <end position="229"/>
    </location>
</feature>
<dbReference type="Proteomes" id="UP000010367">
    <property type="component" value="Chromosome"/>
</dbReference>
<dbReference type="Gene3D" id="1.10.287.1260">
    <property type="match status" value="1"/>
</dbReference>
<dbReference type="InterPro" id="IPR006685">
    <property type="entry name" value="MscS_channel_2nd"/>
</dbReference>
<dbReference type="InterPro" id="IPR010920">
    <property type="entry name" value="LSM_dom_sf"/>
</dbReference>
<dbReference type="InterPro" id="IPR045276">
    <property type="entry name" value="YbiO_bact"/>
</dbReference>
<protein>
    <submittedName>
        <fullName evidence="11">Small-conductance mechanosensitive channel</fullName>
    </submittedName>
</protein>
<comment type="subcellular location">
    <subcellularLocation>
        <location evidence="1">Cell membrane</location>
        <topology evidence="1">Multi-pass membrane protein</topology>
    </subcellularLocation>
</comment>
<sequence length="591" mass="65238">MLETQMERVEGIFKPMEGAKLNMTWGHRRGFYYILSFILSLMLSMLGLMGGGLPGVAQSSPAAVPESSLPIANPFAAAGKIGNIVYAPVTLDGRKLFQITAEEGIGERSPSSISPLQMRVTMYETKLNWAIAAGFDPQTLEVSFEFQEGQTVLFVRDGDRLGKKDILTLTELDARLYGIGVTDLATHVSQTIAQALIRGQFERQPEYLRLQGAISVALLLGTLVTAGVLRRIQQRLKREWNAIATQAASETSPSSDQEGEIQSDVLTQVDRQLTWERQRDVNLLKRRMLQMTLLAIALGSLATVVGLFPQTRWLQSRLLTQPLLLLILLLTSVLIKLAHVAVDRCSNSWIEMQAIAPNASKRLTVRVSTFSHALKGMITFTVFALGLLLILYQLQVPIAPVLAGAGIAGFAISFASQNLIRDVINGSLILLEDHYAIGDVIDTGAASGVVEYMNLRITQIRGSGGRLSTIPNGSISTVHNLTKDWSRLDFTIEIAYNSDVTQALQVVKEVAEKLHQDPEWGDRILDPVNVLGVNQITHQGIEISLWMQTQPGQQWRVGREFRHRLKIALDQAEIEVGVPQRSVYFHGDSEK</sequence>